<organism evidence="1 2">
    <name type="scientific">Prevotella aurantiaca</name>
    <dbReference type="NCBI Taxonomy" id="596085"/>
    <lineage>
        <taxon>Bacteria</taxon>
        <taxon>Pseudomonadati</taxon>
        <taxon>Bacteroidota</taxon>
        <taxon>Bacteroidia</taxon>
        <taxon>Bacteroidales</taxon>
        <taxon>Prevotellaceae</taxon>
        <taxon>Prevotella</taxon>
    </lineage>
</organism>
<name>A0A930HKM1_9BACT</name>
<sequence>MGFIRKYKCTTCSYEADIYEGKGFMGQTIEMVMCCDCNSIQPLVVGGVIGDAAPSFRTLIGRLCLNCGSENIIKWDGHFCPQCKGKMEDIGNREFWS</sequence>
<dbReference type="AlphaFoldDB" id="A0A930HKM1"/>
<protein>
    <submittedName>
        <fullName evidence="1">Uncharacterized protein</fullName>
    </submittedName>
</protein>
<dbReference type="RefSeq" id="WP_025001119.1">
    <property type="nucleotide sequence ID" value="NZ_JABZSI010000006.1"/>
</dbReference>
<comment type="caution">
    <text evidence="1">The sequence shown here is derived from an EMBL/GenBank/DDBJ whole genome shotgun (WGS) entry which is preliminary data.</text>
</comment>
<evidence type="ECO:0000313" key="1">
    <source>
        <dbReference type="EMBL" id="MBF1383535.1"/>
    </source>
</evidence>
<reference evidence="1" key="1">
    <citation type="submission" date="2020-04" db="EMBL/GenBank/DDBJ databases">
        <title>Deep metagenomics examines the oral microbiome during advanced dental caries in children, revealing novel taxa and co-occurrences with host molecules.</title>
        <authorList>
            <person name="Baker J.L."/>
            <person name="Morton J.T."/>
            <person name="Dinis M."/>
            <person name="Alvarez R."/>
            <person name="Tran N.C."/>
            <person name="Knight R."/>
            <person name="Edlund A."/>
        </authorList>
    </citation>
    <scope>NUCLEOTIDE SEQUENCE</scope>
    <source>
        <strain evidence="1">JCVI_44_bin.5</strain>
    </source>
</reference>
<dbReference type="Proteomes" id="UP000771736">
    <property type="component" value="Unassembled WGS sequence"/>
</dbReference>
<accession>A0A930HKM1</accession>
<proteinExistence type="predicted"/>
<gene>
    <name evidence="1" type="ORF">HXN26_01550</name>
</gene>
<dbReference type="EMBL" id="JABZSJ010000003">
    <property type="protein sequence ID" value="MBF1383535.1"/>
    <property type="molecule type" value="Genomic_DNA"/>
</dbReference>
<evidence type="ECO:0000313" key="2">
    <source>
        <dbReference type="Proteomes" id="UP000771736"/>
    </source>
</evidence>